<organism evidence="1 2">
    <name type="scientific">Roseovarius phycicola</name>
    <dbReference type="NCBI Taxonomy" id="3080976"/>
    <lineage>
        <taxon>Bacteria</taxon>
        <taxon>Pseudomonadati</taxon>
        <taxon>Pseudomonadota</taxon>
        <taxon>Alphaproteobacteria</taxon>
        <taxon>Rhodobacterales</taxon>
        <taxon>Roseobacteraceae</taxon>
        <taxon>Roseovarius</taxon>
    </lineage>
</organism>
<evidence type="ECO:0000313" key="1">
    <source>
        <dbReference type="EMBL" id="WWR47334.1"/>
    </source>
</evidence>
<sequence>MRIDTAEPHRLRQSFYRTSDLGVAELNTKPYVAAVLQGYCLKARDGAGICGVPNVGQGNVAPNQTNFNAETAPHDQLLSWTGRETSVAVLQNSNKVWAIQTRCGVPRQDRI</sequence>
<protein>
    <submittedName>
        <fullName evidence="1">Uncharacterized protein</fullName>
    </submittedName>
</protein>
<accession>A0ABZ2HH14</accession>
<name>A0ABZ2HH14_9RHOB</name>
<dbReference type="Proteomes" id="UP001364156">
    <property type="component" value="Chromosome"/>
</dbReference>
<gene>
    <name evidence="1" type="ORF">RZ517_03900</name>
</gene>
<dbReference type="EMBL" id="CP146069">
    <property type="protein sequence ID" value="WWR47334.1"/>
    <property type="molecule type" value="Genomic_DNA"/>
</dbReference>
<evidence type="ECO:0000313" key="2">
    <source>
        <dbReference type="Proteomes" id="UP001364156"/>
    </source>
</evidence>
<dbReference type="RefSeq" id="WP_338550163.1">
    <property type="nucleotide sequence ID" value="NZ_CP146069.1"/>
</dbReference>
<reference evidence="1 2" key="1">
    <citation type="submission" date="2023-10" db="EMBL/GenBank/DDBJ databases">
        <title>Roseovarius strain S88 nov., isolated from a marine algae.</title>
        <authorList>
            <person name="Lee M.W."/>
            <person name="Lee J.K."/>
            <person name="Kim J.M."/>
            <person name="Choi D.G."/>
            <person name="Baek J.H."/>
            <person name="Bayburt H."/>
            <person name="Jung J.J."/>
            <person name="Han D.M."/>
            <person name="Jeon C.O."/>
        </authorList>
    </citation>
    <scope>NUCLEOTIDE SEQUENCE [LARGE SCALE GENOMIC DNA]</scope>
    <source>
        <strain evidence="1 2">S88</strain>
    </source>
</reference>
<proteinExistence type="predicted"/>
<keyword evidence="2" id="KW-1185">Reference proteome</keyword>